<dbReference type="InterPro" id="IPR011067">
    <property type="entry name" value="Plasmid_toxin/cell-grow_inhib"/>
</dbReference>
<organism evidence="3 4">
    <name type="scientific">Lactiplantibacillus nangangensis</name>
    <dbReference type="NCBI Taxonomy" id="2559917"/>
    <lineage>
        <taxon>Bacteria</taxon>
        <taxon>Bacillati</taxon>
        <taxon>Bacillota</taxon>
        <taxon>Bacilli</taxon>
        <taxon>Lactobacillales</taxon>
        <taxon>Lactobacillaceae</taxon>
        <taxon>Lactiplantibacillus</taxon>
    </lineage>
</organism>
<evidence type="ECO:0000256" key="1">
    <source>
        <dbReference type="ARBA" id="ARBA00007521"/>
    </source>
</evidence>
<dbReference type="InterPro" id="IPR003477">
    <property type="entry name" value="PemK-like"/>
</dbReference>
<comment type="similarity">
    <text evidence="1">Belongs to the PemK/MazF family.</text>
</comment>
<protein>
    <submittedName>
        <fullName evidence="3">Type II toxin-antitoxin system PemK/MazF family toxin</fullName>
    </submittedName>
</protein>
<dbReference type="RefSeq" id="WP_137615944.1">
    <property type="nucleotide sequence ID" value="NZ_BJDI01000005.1"/>
</dbReference>
<keyword evidence="4" id="KW-1185">Reference proteome</keyword>
<reference evidence="4" key="1">
    <citation type="journal article" date="2019" name="Int. J. Syst. Evol. Microbiol.">
        <title>The Global Catalogue of Microorganisms (GCM) 10K type strain sequencing project: providing services to taxonomists for standard genome sequencing and annotation.</title>
        <authorList>
            <consortium name="The Broad Institute Genomics Platform"/>
            <consortium name="The Broad Institute Genome Sequencing Center for Infectious Disease"/>
            <person name="Wu L."/>
            <person name="Ma J."/>
        </authorList>
    </citation>
    <scope>NUCLEOTIDE SEQUENCE [LARGE SCALE GENOMIC DNA]</scope>
    <source>
        <strain evidence="4">CCM 8930</strain>
    </source>
</reference>
<proteinExistence type="inferred from homology"/>
<evidence type="ECO:0000313" key="3">
    <source>
        <dbReference type="EMBL" id="MFC6202944.1"/>
    </source>
</evidence>
<comment type="caution">
    <text evidence="3">The sequence shown here is derived from an EMBL/GenBank/DDBJ whole genome shotgun (WGS) entry which is preliminary data.</text>
</comment>
<keyword evidence="2" id="KW-1277">Toxin-antitoxin system</keyword>
<evidence type="ECO:0000313" key="4">
    <source>
        <dbReference type="Proteomes" id="UP001596171"/>
    </source>
</evidence>
<evidence type="ECO:0000256" key="2">
    <source>
        <dbReference type="ARBA" id="ARBA00022649"/>
    </source>
</evidence>
<accession>A0ABW1SNU0</accession>
<dbReference type="Proteomes" id="UP001596171">
    <property type="component" value="Unassembled WGS sequence"/>
</dbReference>
<dbReference type="Gene3D" id="2.30.30.110">
    <property type="match status" value="1"/>
</dbReference>
<gene>
    <name evidence="3" type="ORF">ACFP1L_13810</name>
</gene>
<dbReference type="Pfam" id="PF02452">
    <property type="entry name" value="PemK_toxin"/>
    <property type="match status" value="1"/>
</dbReference>
<sequence length="125" mass="14105">MRFPIQGDVVVIDAEPHSGIEYGGHDQATGNVKRYMVVMSSSEYNQMTGLILAMPITTVEKYHNNPHYMPILISGNSETGVKGYVVLWQLQNFDYGARHGRIVNHISVRLFNQLTPYVHDMLGLN</sequence>
<dbReference type="SUPFAM" id="SSF50118">
    <property type="entry name" value="Cell growth inhibitor/plasmid maintenance toxic component"/>
    <property type="match status" value="1"/>
</dbReference>
<name>A0ABW1SNU0_9LACO</name>
<dbReference type="EMBL" id="JBHSSE010000028">
    <property type="protein sequence ID" value="MFC6202944.1"/>
    <property type="molecule type" value="Genomic_DNA"/>
</dbReference>